<dbReference type="InterPro" id="IPR006311">
    <property type="entry name" value="TAT_signal"/>
</dbReference>
<dbReference type="Pfam" id="PF01547">
    <property type="entry name" value="SBP_bac_1"/>
    <property type="match status" value="1"/>
</dbReference>
<dbReference type="RefSeq" id="WP_253758623.1">
    <property type="nucleotide sequence ID" value="NZ_JAMZDZ010000001.1"/>
</dbReference>
<proteinExistence type="predicted"/>
<reference evidence="3" key="1">
    <citation type="journal article" date="2019" name="Int. J. Syst. Evol. Microbiol.">
        <title>The Global Catalogue of Microorganisms (GCM) 10K type strain sequencing project: providing services to taxonomists for standard genome sequencing and annotation.</title>
        <authorList>
            <consortium name="The Broad Institute Genomics Platform"/>
            <consortium name="The Broad Institute Genome Sequencing Center for Infectious Disease"/>
            <person name="Wu L."/>
            <person name="Ma J."/>
        </authorList>
    </citation>
    <scope>NUCLEOTIDE SEQUENCE [LARGE SCALE GENOMIC DNA]</scope>
    <source>
        <strain evidence="3">CGMCC 4.7289</strain>
    </source>
</reference>
<dbReference type="PANTHER" id="PTHR43649">
    <property type="entry name" value="ARABINOSE-BINDING PROTEIN-RELATED"/>
    <property type="match status" value="1"/>
</dbReference>
<dbReference type="PANTHER" id="PTHR43649:SF11">
    <property type="entry name" value="ABC TRANSPORTER SUBSTRATE-BINDING PROTEIN YESO-RELATED"/>
    <property type="match status" value="1"/>
</dbReference>
<evidence type="ECO:0000256" key="1">
    <source>
        <dbReference type="SAM" id="SignalP"/>
    </source>
</evidence>
<dbReference type="SUPFAM" id="SSF53850">
    <property type="entry name" value="Periplasmic binding protein-like II"/>
    <property type="match status" value="1"/>
</dbReference>
<dbReference type="InterPro" id="IPR006059">
    <property type="entry name" value="SBP"/>
</dbReference>
<dbReference type="InterPro" id="IPR050490">
    <property type="entry name" value="Bact_solute-bd_prot1"/>
</dbReference>
<keyword evidence="1" id="KW-0732">Signal</keyword>
<accession>A0ABV8LZG5</accession>
<organism evidence="2 3">
    <name type="scientific">Hamadaea flava</name>
    <dbReference type="NCBI Taxonomy" id="1742688"/>
    <lineage>
        <taxon>Bacteria</taxon>
        <taxon>Bacillati</taxon>
        <taxon>Actinomycetota</taxon>
        <taxon>Actinomycetes</taxon>
        <taxon>Micromonosporales</taxon>
        <taxon>Micromonosporaceae</taxon>
        <taxon>Hamadaea</taxon>
    </lineage>
</organism>
<protein>
    <submittedName>
        <fullName evidence="2">ABC transporter substrate-binding protein</fullName>
    </submittedName>
</protein>
<sequence>MKPTAPLAVGAHSPLHNGSASRRTLLRGIAAAALAAPAAAVLAACGDDKPSNDPNAPVELSIFWWGGDARAKMTEDALALYTAKHPNVTFKKTWQANAGYYDKLATLTAGGNAPDIFQIDDGALSEYAERNQTLDLSKYADSNKLDKSKILPGLWQAGVVEGKAAGVPMGENTPGMIYDKGLLKTLGLPEPTTGMTWDALIAWAAQVTSKSGGKVFGTMDPSADYKALWVWLRQQGKQLYDGKKVGASAEDLTKWFDLWKGARDTKAAPPADVIHGANAGAVANQLVVTGKAATSFMWANQLPELQKATKSELGVVAYPGDPSGQWARAALYFSIYKGSKHADVAVDVLNFLVNDVEAGKVLGTDRGLNANTDVRTAVASTLKDAAATAAQFETDLASKFGQPPTVPPKGHVKVRSLLITYAENVQYGKATSAAAADAFLKEANAALAG</sequence>
<feature type="signal peptide" evidence="1">
    <location>
        <begin position="1"/>
        <end position="43"/>
    </location>
</feature>
<name>A0ABV8LZG5_9ACTN</name>
<comment type="caution">
    <text evidence="2">The sequence shown here is derived from an EMBL/GenBank/DDBJ whole genome shotgun (WGS) entry which is preliminary data.</text>
</comment>
<evidence type="ECO:0000313" key="2">
    <source>
        <dbReference type="EMBL" id="MFC4136502.1"/>
    </source>
</evidence>
<gene>
    <name evidence="2" type="ORF">ACFOZ4_38335</name>
</gene>
<keyword evidence="3" id="KW-1185">Reference proteome</keyword>
<dbReference type="EMBL" id="JBHSAY010000031">
    <property type="protein sequence ID" value="MFC4136502.1"/>
    <property type="molecule type" value="Genomic_DNA"/>
</dbReference>
<dbReference type="Proteomes" id="UP001595816">
    <property type="component" value="Unassembled WGS sequence"/>
</dbReference>
<dbReference type="PROSITE" id="PS51318">
    <property type="entry name" value="TAT"/>
    <property type="match status" value="1"/>
</dbReference>
<evidence type="ECO:0000313" key="3">
    <source>
        <dbReference type="Proteomes" id="UP001595816"/>
    </source>
</evidence>
<dbReference type="Gene3D" id="3.40.190.10">
    <property type="entry name" value="Periplasmic binding protein-like II"/>
    <property type="match status" value="2"/>
</dbReference>
<feature type="chain" id="PRO_5046634562" evidence="1">
    <location>
        <begin position="44"/>
        <end position="449"/>
    </location>
</feature>